<organism evidence="6">
    <name type="scientific">Rhipiliopsis peltata</name>
    <dbReference type="NCBI Taxonomy" id="2320810"/>
    <lineage>
        <taxon>Eukaryota</taxon>
        <taxon>Viridiplantae</taxon>
        <taxon>Chlorophyta</taxon>
        <taxon>core chlorophytes</taxon>
        <taxon>Ulvophyceae</taxon>
        <taxon>TCBD clade</taxon>
        <taxon>Bryopsidales</taxon>
        <taxon>Halimedineae</taxon>
        <taxon>Halimedaceae</taxon>
        <taxon>Rhipiliopsideae</taxon>
        <taxon>Rhipiliopsis</taxon>
    </lineage>
</organism>
<dbReference type="InterPro" id="IPR005813">
    <property type="entry name" value="Ribosomal_bL20"/>
</dbReference>
<dbReference type="NCBIfam" id="TIGR01032">
    <property type="entry name" value="rplT_bact"/>
    <property type="match status" value="1"/>
</dbReference>
<dbReference type="Gene3D" id="1.10.1900.20">
    <property type="entry name" value="Ribosomal protein L20"/>
    <property type="match status" value="1"/>
</dbReference>
<dbReference type="Gene3D" id="6.10.160.10">
    <property type="match status" value="1"/>
</dbReference>
<reference evidence="6" key="1">
    <citation type="submission" date="2018-07" db="EMBL/GenBank/DDBJ databases">
        <authorList>
            <person name="Quirk P.G."/>
            <person name="Krulwich T.A."/>
        </authorList>
    </citation>
    <scope>NUCLEOTIDE SEQUENCE</scope>
</reference>
<gene>
    <name evidence="6" type="primary">rpl20</name>
</gene>
<dbReference type="GO" id="GO:0005840">
    <property type="term" value="C:ribosome"/>
    <property type="evidence" value="ECO:0007669"/>
    <property type="project" value="UniProtKB-KW"/>
</dbReference>
<protein>
    <recommendedName>
        <fullName evidence="5">50S ribosomal protein L20</fullName>
    </recommendedName>
</protein>
<dbReference type="GO" id="GO:0019843">
    <property type="term" value="F:rRNA binding"/>
    <property type="evidence" value="ECO:0007669"/>
    <property type="project" value="UniProtKB-KW"/>
</dbReference>
<dbReference type="AlphaFoldDB" id="A0A386B1D3"/>
<evidence type="ECO:0000256" key="4">
    <source>
        <dbReference type="RuleBase" id="RU000561"/>
    </source>
</evidence>
<keyword evidence="6" id="KW-0150">Chloroplast</keyword>
<name>A0A386B1D3_9CHLO</name>
<keyword evidence="3 4" id="KW-0687">Ribonucleoprotein</keyword>
<evidence type="ECO:0000256" key="1">
    <source>
        <dbReference type="ARBA" id="ARBA00007698"/>
    </source>
</evidence>
<dbReference type="RefSeq" id="YP_009519494.1">
    <property type="nucleotide sequence ID" value="NC_039526.1"/>
</dbReference>
<dbReference type="EMBL" id="MH591110">
    <property type="protein sequence ID" value="AYC65505.1"/>
    <property type="molecule type" value="Genomic_DNA"/>
</dbReference>
<evidence type="ECO:0000256" key="2">
    <source>
        <dbReference type="ARBA" id="ARBA00022980"/>
    </source>
</evidence>
<dbReference type="CDD" id="cd07026">
    <property type="entry name" value="Ribosomal_L20"/>
    <property type="match status" value="1"/>
</dbReference>
<keyword evidence="5" id="KW-0694">RNA-binding</keyword>
<dbReference type="GO" id="GO:0006412">
    <property type="term" value="P:translation"/>
    <property type="evidence" value="ECO:0007669"/>
    <property type="project" value="InterPro"/>
</dbReference>
<proteinExistence type="inferred from homology"/>
<dbReference type="InterPro" id="IPR035566">
    <property type="entry name" value="Ribosomal_protein_bL20_C"/>
</dbReference>
<keyword evidence="5" id="KW-0699">rRNA-binding</keyword>
<dbReference type="GeneID" id="38279459"/>
<dbReference type="Pfam" id="PF00453">
    <property type="entry name" value="Ribosomal_L20"/>
    <property type="match status" value="1"/>
</dbReference>
<dbReference type="PRINTS" id="PR00062">
    <property type="entry name" value="RIBOSOMALL20"/>
</dbReference>
<dbReference type="GO" id="GO:0003735">
    <property type="term" value="F:structural constituent of ribosome"/>
    <property type="evidence" value="ECO:0007669"/>
    <property type="project" value="InterPro"/>
</dbReference>
<geneLocation type="chloroplast" evidence="6"/>
<evidence type="ECO:0000256" key="5">
    <source>
        <dbReference type="RuleBase" id="RU004311"/>
    </source>
</evidence>
<keyword evidence="6" id="KW-0934">Plastid</keyword>
<comment type="function">
    <text evidence="5">Binds directly to 23S ribosomal RNA and is necessary for the in vitro assembly process of the 50S ribosomal subunit. It is not involved in the protein synthesizing functions of that subunit.</text>
</comment>
<keyword evidence="2 4" id="KW-0689">Ribosomal protein</keyword>
<dbReference type="GO" id="GO:1990904">
    <property type="term" value="C:ribonucleoprotein complex"/>
    <property type="evidence" value="ECO:0007669"/>
    <property type="project" value="UniProtKB-KW"/>
</dbReference>
<reference evidence="6" key="2">
    <citation type="journal article" date="2019" name="Mol. Phylogenet. Evol.">
        <title>Reassessment of the classification of bryopsidales (chlorophyta) based on chloroplast phylogenomic analyses.</title>
        <authorList>
            <person name="Cremen M.C."/>
            <person name="Leliaert F."/>
            <person name="West J."/>
            <person name="Lam D.W."/>
            <person name="Shimada S."/>
            <person name="Lopez-Bautista J.M."/>
            <person name="Verbruggen H."/>
        </authorList>
    </citation>
    <scope>NUCLEOTIDE SEQUENCE</scope>
</reference>
<evidence type="ECO:0000313" key="6">
    <source>
        <dbReference type="EMBL" id="AYC65505.1"/>
    </source>
</evidence>
<sequence length="109" mass="12913">MTRVKRGYHGRKRHKKKLLIAKGFRGASSLLFKNANQQFLKAFQNAFTHRRLRKRYFRAVWICRTNAKARQFGFNYAELRHSFSQQYSTCSAAHLFNRKILAQLALYDG</sequence>
<evidence type="ECO:0000256" key="3">
    <source>
        <dbReference type="ARBA" id="ARBA00023274"/>
    </source>
</evidence>
<dbReference type="SUPFAM" id="SSF74731">
    <property type="entry name" value="Ribosomal protein L20"/>
    <property type="match status" value="1"/>
</dbReference>
<accession>A0A386B1D3</accession>
<comment type="similarity">
    <text evidence="1 4">Belongs to the bacterial ribosomal protein bL20 family.</text>
</comment>
<dbReference type="PANTHER" id="PTHR10986">
    <property type="entry name" value="39S RIBOSOMAL PROTEIN L20"/>
    <property type="match status" value="1"/>
</dbReference>